<evidence type="ECO:0000313" key="4">
    <source>
        <dbReference type="EMBL" id="AKP52361.1"/>
    </source>
</evidence>
<dbReference type="OrthoDB" id="9810648at2"/>
<dbReference type="STRING" id="320787.CA2015_2956"/>
<dbReference type="GO" id="GO:0016787">
    <property type="term" value="F:hydrolase activity"/>
    <property type="evidence" value="ECO:0007669"/>
    <property type="project" value="UniProtKB-KW"/>
</dbReference>
<accession>A0A0H4PD39</accession>
<sequence>MEIEVPECFYRVSVKALIRDQKNRFLLVREVNGFWELPGGGLDFEEAPLVGLQREIWEEMKLKITHIATQPCYFFTVKNHNGVFIANVMYETSLENLNFQATDECKEIRFFSAEDVFDEMNVYPNVTAFARLFQQQPLGNSSEL</sequence>
<evidence type="ECO:0000256" key="1">
    <source>
        <dbReference type="ARBA" id="ARBA00001946"/>
    </source>
</evidence>
<dbReference type="PANTHER" id="PTHR43046">
    <property type="entry name" value="GDP-MANNOSE MANNOSYL HYDROLASE"/>
    <property type="match status" value="1"/>
</dbReference>
<evidence type="ECO:0000256" key="2">
    <source>
        <dbReference type="ARBA" id="ARBA00022801"/>
    </source>
</evidence>
<feature type="domain" description="Nudix hydrolase" evidence="3">
    <location>
        <begin position="9"/>
        <end position="135"/>
    </location>
</feature>
<dbReference type="Proteomes" id="UP000036520">
    <property type="component" value="Chromosome"/>
</dbReference>
<keyword evidence="2 4" id="KW-0378">Hydrolase</keyword>
<dbReference type="Gene3D" id="3.90.79.10">
    <property type="entry name" value="Nucleoside Triphosphate Pyrophosphohydrolase"/>
    <property type="match status" value="1"/>
</dbReference>
<proteinExistence type="predicted"/>
<dbReference type="SUPFAM" id="SSF55811">
    <property type="entry name" value="Nudix"/>
    <property type="match status" value="1"/>
</dbReference>
<organism evidence="4 5">
    <name type="scientific">Cyclobacterium amurskyense</name>
    <dbReference type="NCBI Taxonomy" id="320787"/>
    <lineage>
        <taxon>Bacteria</taxon>
        <taxon>Pseudomonadati</taxon>
        <taxon>Bacteroidota</taxon>
        <taxon>Cytophagia</taxon>
        <taxon>Cytophagales</taxon>
        <taxon>Cyclobacteriaceae</taxon>
        <taxon>Cyclobacterium</taxon>
    </lineage>
</organism>
<dbReference type="PROSITE" id="PS51462">
    <property type="entry name" value="NUDIX"/>
    <property type="match status" value="1"/>
</dbReference>
<dbReference type="InterPro" id="IPR015797">
    <property type="entry name" value="NUDIX_hydrolase-like_dom_sf"/>
</dbReference>
<dbReference type="RefSeq" id="WP_048642587.1">
    <property type="nucleotide sequence ID" value="NZ_CAXBGM010000035.1"/>
</dbReference>
<dbReference type="Pfam" id="PF00293">
    <property type="entry name" value="NUDIX"/>
    <property type="match status" value="1"/>
</dbReference>
<name>A0A0H4PD39_9BACT</name>
<keyword evidence="5" id="KW-1185">Reference proteome</keyword>
<dbReference type="KEGG" id="camu:CA2015_2956"/>
<dbReference type="AlphaFoldDB" id="A0A0H4PD39"/>
<reference evidence="4 5" key="1">
    <citation type="submission" date="2015-07" db="EMBL/GenBank/DDBJ databases">
        <authorList>
            <person name="Kim K.M."/>
        </authorList>
    </citation>
    <scope>NUCLEOTIDE SEQUENCE [LARGE SCALE GENOMIC DNA]</scope>
    <source>
        <strain evidence="4 5">KCTC 12363</strain>
    </source>
</reference>
<dbReference type="EMBL" id="CP012040">
    <property type="protein sequence ID" value="AKP52361.1"/>
    <property type="molecule type" value="Genomic_DNA"/>
</dbReference>
<evidence type="ECO:0000313" key="5">
    <source>
        <dbReference type="Proteomes" id="UP000036520"/>
    </source>
</evidence>
<dbReference type="PANTHER" id="PTHR43046:SF14">
    <property type="entry name" value="MUTT_NUDIX FAMILY PROTEIN"/>
    <property type="match status" value="1"/>
</dbReference>
<comment type="cofactor">
    <cofactor evidence="1">
        <name>Mg(2+)</name>
        <dbReference type="ChEBI" id="CHEBI:18420"/>
    </cofactor>
</comment>
<protein>
    <submittedName>
        <fullName evidence="4">NUDIX hydrolase</fullName>
    </submittedName>
</protein>
<dbReference type="InterPro" id="IPR000086">
    <property type="entry name" value="NUDIX_hydrolase_dom"/>
</dbReference>
<evidence type="ECO:0000259" key="3">
    <source>
        <dbReference type="PROSITE" id="PS51462"/>
    </source>
</evidence>
<gene>
    <name evidence="4" type="ORF">CA2015_2956</name>
</gene>